<organism evidence="1 2">
    <name type="scientific">Trifolium medium</name>
    <dbReference type="NCBI Taxonomy" id="97028"/>
    <lineage>
        <taxon>Eukaryota</taxon>
        <taxon>Viridiplantae</taxon>
        <taxon>Streptophyta</taxon>
        <taxon>Embryophyta</taxon>
        <taxon>Tracheophyta</taxon>
        <taxon>Spermatophyta</taxon>
        <taxon>Magnoliopsida</taxon>
        <taxon>eudicotyledons</taxon>
        <taxon>Gunneridae</taxon>
        <taxon>Pentapetalae</taxon>
        <taxon>rosids</taxon>
        <taxon>fabids</taxon>
        <taxon>Fabales</taxon>
        <taxon>Fabaceae</taxon>
        <taxon>Papilionoideae</taxon>
        <taxon>50 kb inversion clade</taxon>
        <taxon>NPAAA clade</taxon>
        <taxon>Hologalegina</taxon>
        <taxon>IRL clade</taxon>
        <taxon>Trifolieae</taxon>
        <taxon>Trifolium</taxon>
    </lineage>
</organism>
<comment type="caution">
    <text evidence="1">The sequence shown here is derived from an EMBL/GenBank/DDBJ whole genome shotgun (WGS) entry which is preliminary data.</text>
</comment>
<reference evidence="1 2" key="1">
    <citation type="journal article" date="2018" name="Front. Plant Sci.">
        <title>Red Clover (Trifolium pratense) and Zigzag Clover (T. medium) - A Picture of Genomic Similarities and Differences.</title>
        <authorList>
            <person name="Dluhosova J."/>
            <person name="Istvanek J."/>
            <person name="Nedelnik J."/>
            <person name="Repkova J."/>
        </authorList>
    </citation>
    <scope>NUCLEOTIDE SEQUENCE [LARGE SCALE GENOMIC DNA]</scope>
    <source>
        <strain evidence="2">cv. 10/8</strain>
        <tissue evidence="1">Leaf</tissue>
    </source>
</reference>
<protein>
    <submittedName>
        <fullName evidence="1">Uncharacterized protein</fullName>
    </submittedName>
</protein>
<dbReference type="Proteomes" id="UP000265520">
    <property type="component" value="Unassembled WGS sequence"/>
</dbReference>
<keyword evidence="2" id="KW-1185">Reference proteome</keyword>
<gene>
    <name evidence="1" type="ORF">A2U01_0029583</name>
</gene>
<dbReference type="EMBL" id="LXQA010069261">
    <property type="protein sequence ID" value="MCI08506.1"/>
    <property type="molecule type" value="Genomic_DNA"/>
</dbReference>
<dbReference type="AlphaFoldDB" id="A0A392PB45"/>
<name>A0A392PB45_9FABA</name>
<accession>A0A392PB45</accession>
<evidence type="ECO:0000313" key="1">
    <source>
        <dbReference type="EMBL" id="MCI08506.1"/>
    </source>
</evidence>
<proteinExistence type="predicted"/>
<sequence>MRTCHAGSLTWRVGLKIKKEGKSKQATCHAESITWRAGLSQKGEFVTDARMPRRGTHMPRRLDEQMVDSLQMHACHAGAHTCHAALPAVKPVRFAVSGSVLNRSGSLKITKSPSFSFSLHEHNNTTLHLLYSLKP</sequence>
<evidence type="ECO:0000313" key="2">
    <source>
        <dbReference type="Proteomes" id="UP000265520"/>
    </source>
</evidence>